<comment type="caution">
    <text evidence="1">The sequence shown here is derived from an EMBL/GenBank/DDBJ whole genome shotgun (WGS) entry which is preliminary data.</text>
</comment>
<dbReference type="AlphaFoldDB" id="A0AAV5MLQ2"/>
<protein>
    <submittedName>
        <fullName evidence="1">Uncharacterized protein</fullName>
    </submittedName>
</protein>
<reference evidence="1 2" key="1">
    <citation type="journal article" date="2021" name="Commun. Biol.">
        <title>The genome of Shorea leprosula (Dipterocarpaceae) highlights the ecological relevance of drought in aseasonal tropical rainforests.</title>
        <authorList>
            <person name="Ng K.K.S."/>
            <person name="Kobayashi M.J."/>
            <person name="Fawcett J.A."/>
            <person name="Hatakeyama M."/>
            <person name="Paape T."/>
            <person name="Ng C.H."/>
            <person name="Ang C.C."/>
            <person name="Tnah L.H."/>
            <person name="Lee C.T."/>
            <person name="Nishiyama T."/>
            <person name="Sese J."/>
            <person name="O'Brien M.J."/>
            <person name="Copetti D."/>
            <person name="Mohd Noor M.I."/>
            <person name="Ong R.C."/>
            <person name="Putra M."/>
            <person name="Sireger I.Z."/>
            <person name="Indrioko S."/>
            <person name="Kosugi Y."/>
            <person name="Izuno A."/>
            <person name="Isagi Y."/>
            <person name="Lee S.L."/>
            <person name="Shimizu K.K."/>
        </authorList>
    </citation>
    <scope>NUCLEOTIDE SEQUENCE [LARGE SCALE GENOMIC DNA]</scope>
    <source>
        <strain evidence="1">214</strain>
    </source>
</reference>
<evidence type="ECO:0000313" key="1">
    <source>
        <dbReference type="EMBL" id="GKV49944.1"/>
    </source>
</evidence>
<name>A0AAV5MLQ2_9ROSI</name>
<sequence length="40" mass="4699">MIWKLFVNYGFLVKSRMVLSPIWSCFTVPASRRFINVSTC</sequence>
<dbReference type="Proteomes" id="UP001054252">
    <property type="component" value="Unassembled WGS sequence"/>
</dbReference>
<proteinExistence type="predicted"/>
<evidence type="ECO:0000313" key="2">
    <source>
        <dbReference type="Proteomes" id="UP001054252"/>
    </source>
</evidence>
<organism evidence="1 2">
    <name type="scientific">Rubroshorea leprosula</name>
    <dbReference type="NCBI Taxonomy" id="152421"/>
    <lineage>
        <taxon>Eukaryota</taxon>
        <taxon>Viridiplantae</taxon>
        <taxon>Streptophyta</taxon>
        <taxon>Embryophyta</taxon>
        <taxon>Tracheophyta</taxon>
        <taxon>Spermatophyta</taxon>
        <taxon>Magnoliopsida</taxon>
        <taxon>eudicotyledons</taxon>
        <taxon>Gunneridae</taxon>
        <taxon>Pentapetalae</taxon>
        <taxon>rosids</taxon>
        <taxon>malvids</taxon>
        <taxon>Malvales</taxon>
        <taxon>Dipterocarpaceae</taxon>
        <taxon>Rubroshorea</taxon>
    </lineage>
</organism>
<keyword evidence="2" id="KW-1185">Reference proteome</keyword>
<dbReference type="EMBL" id="BPVZ01000329">
    <property type="protein sequence ID" value="GKV49944.1"/>
    <property type="molecule type" value="Genomic_DNA"/>
</dbReference>
<gene>
    <name evidence="1" type="ORF">SLEP1_g56665</name>
</gene>
<accession>A0AAV5MLQ2</accession>